<reference evidence="5 6" key="1">
    <citation type="submission" date="2024-05" db="EMBL/GenBank/DDBJ databases">
        <title>Genome sequencing and assembly of Indian major carp, Cirrhinus mrigala (Hamilton, 1822).</title>
        <authorList>
            <person name="Mohindra V."/>
            <person name="Chowdhury L.M."/>
            <person name="Lal K."/>
            <person name="Jena J.K."/>
        </authorList>
    </citation>
    <scope>NUCLEOTIDE SEQUENCE [LARGE SCALE GENOMIC DNA]</scope>
    <source>
        <strain evidence="5">CM1030</strain>
        <tissue evidence="5">Blood</tissue>
    </source>
</reference>
<evidence type="ECO:0000256" key="1">
    <source>
        <dbReference type="ARBA" id="ARBA00004496"/>
    </source>
</evidence>
<keyword evidence="2" id="KW-0963">Cytoplasm</keyword>
<keyword evidence="4" id="KW-0802">TPR repeat</keyword>
<evidence type="ECO:0000313" key="6">
    <source>
        <dbReference type="Proteomes" id="UP001529510"/>
    </source>
</evidence>
<dbReference type="EMBL" id="JAMKFB020000016">
    <property type="protein sequence ID" value="KAL0173227.1"/>
    <property type="molecule type" value="Genomic_DNA"/>
</dbReference>
<feature type="non-terminal residue" evidence="5">
    <location>
        <position position="1"/>
    </location>
</feature>
<dbReference type="PANTHER" id="PTHR46630:SF1">
    <property type="entry name" value="TETRATRICOPEPTIDE REPEAT PROTEIN 29"/>
    <property type="match status" value="1"/>
</dbReference>
<evidence type="ECO:0000256" key="2">
    <source>
        <dbReference type="ARBA" id="ARBA00022490"/>
    </source>
</evidence>
<dbReference type="PANTHER" id="PTHR46630">
    <property type="entry name" value="TETRATRICOPEPTIDE REPEAT PROTEIN 29"/>
    <property type="match status" value="1"/>
</dbReference>
<name>A0ABD0PH47_CIRMR</name>
<evidence type="ECO:0000256" key="3">
    <source>
        <dbReference type="ARBA" id="ARBA00022737"/>
    </source>
</evidence>
<evidence type="ECO:0000256" key="4">
    <source>
        <dbReference type="ARBA" id="ARBA00022803"/>
    </source>
</evidence>
<comment type="subcellular location">
    <subcellularLocation>
        <location evidence="1">Cytoplasm</location>
    </subcellularLocation>
</comment>
<comment type="caution">
    <text evidence="5">The sequence shown here is derived from an EMBL/GenBank/DDBJ whole genome shotgun (WGS) entry which is preliminary data.</text>
</comment>
<proteinExistence type="predicted"/>
<dbReference type="Proteomes" id="UP001529510">
    <property type="component" value="Unassembled WGS sequence"/>
</dbReference>
<keyword evidence="6" id="KW-1185">Reference proteome</keyword>
<feature type="non-terminal residue" evidence="5">
    <location>
        <position position="59"/>
    </location>
</feature>
<dbReference type="InterPro" id="IPR051476">
    <property type="entry name" value="Bac_ResReg_Asp_Phosphatase"/>
</dbReference>
<keyword evidence="3" id="KW-0677">Repeat</keyword>
<dbReference type="GO" id="GO:0005737">
    <property type="term" value="C:cytoplasm"/>
    <property type="evidence" value="ECO:0007669"/>
    <property type="project" value="UniProtKB-SubCell"/>
</dbReference>
<evidence type="ECO:0000313" key="5">
    <source>
        <dbReference type="EMBL" id="KAL0173227.1"/>
    </source>
</evidence>
<organism evidence="5 6">
    <name type="scientific">Cirrhinus mrigala</name>
    <name type="common">Mrigala</name>
    <dbReference type="NCBI Taxonomy" id="683832"/>
    <lineage>
        <taxon>Eukaryota</taxon>
        <taxon>Metazoa</taxon>
        <taxon>Chordata</taxon>
        <taxon>Craniata</taxon>
        <taxon>Vertebrata</taxon>
        <taxon>Euteleostomi</taxon>
        <taxon>Actinopterygii</taxon>
        <taxon>Neopterygii</taxon>
        <taxon>Teleostei</taxon>
        <taxon>Ostariophysi</taxon>
        <taxon>Cypriniformes</taxon>
        <taxon>Cyprinidae</taxon>
        <taxon>Labeoninae</taxon>
        <taxon>Labeonini</taxon>
        <taxon>Cirrhinus</taxon>
    </lineage>
</organism>
<sequence>RAQEHYEVFYHLTLGRTWQDPSGRMQHSRSCEELQNVLLQEQDHAQAIKMFTKAYEMAK</sequence>
<dbReference type="AlphaFoldDB" id="A0ABD0PH47"/>
<gene>
    <name evidence="5" type="ORF">M9458_033538</name>
</gene>
<protein>
    <submittedName>
        <fullName evidence="5">Uncharacterized protein</fullName>
    </submittedName>
</protein>
<accession>A0ABD0PH47</accession>